<feature type="compositionally biased region" description="Basic and acidic residues" evidence="1">
    <location>
        <begin position="356"/>
        <end position="367"/>
    </location>
</feature>
<dbReference type="SMART" id="SM00368">
    <property type="entry name" value="LRR_RI"/>
    <property type="match status" value="4"/>
</dbReference>
<feature type="compositionally biased region" description="Gly residues" evidence="1">
    <location>
        <begin position="404"/>
        <end position="419"/>
    </location>
</feature>
<dbReference type="Pfam" id="PF13516">
    <property type="entry name" value="LRR_6"/>
    <property type="match status" value="4"/>
</dbReference>
<evidence type="ECO:0000313" key="3">
    <source>
        <dbReference type="Proteomes" id="UP001212841"/>
    </source>
</evidence>
<dbReference type="Gene3D" id="3.80.10.10">
    <property type="entry name" value="Ribonuclease Inhibitor"/>
    <property type="match status" value="2"/>
</dbReference>
<accession>A0AAD5X6R4</accession>
<feature type="compositionally biased region" description="Basic and acidic residues" evidence="1">
    <location>
        <begin position="435"/>
        <end position="444"/>
    </location>
</feature>
<dbReference type="EMBL" id="JADGJD010000137">
    <property type="protein sequence ID" value="KAJ3054456.1"/>
    <property type="molecule type" value="Genomic_DNA"/>
</dbReference>
<sequence length="599" mass="63304">MAVDTDERTEAQDYTGNFDADYLEACRRNNLKPMHLLRIGHPLPPIPILLTPRAQTPPPNNHQSLPPPEDEPSAVDGSLGRDTPDRAEKPAGVMSYHSRFQYKPTINVETGDGDDEDEVFSVQIRGWKVEEQTMEVLASVVPACSSISHLVFWNCGLTSTHFTTLQSLIATTAIRSLSLDMNPQIPEHLYSSLLTIAPTTTTDDLQSPPQLASTTLQSLSLRSNNLTDQAAKSLGQALKTNRVLTSLNLWNNRIGKEGAEALADALRTNGTLGSLNLGSNNVADEGAVAFAKALSNYALSHDEIMARRKTIGDLDKQRKDQEDDFLLKKGKKGIANRRMSSAKLPMSAQQPSTESIKSKDLPADKTKGAAKPGAKPGKAAPASAAAPPPPASADKGGSKKTPDAGGGAGAAKGGKGGMGMASSASVGLAAGPGDKSGKDKDKKGAAAGGAPAKGGKKGKVEEMKEEIDEAADTVNTGIEPMFELNGVWYVLGNRTLNNLNLSRNGIREEGVKALLDAVLDQAAADDNAGEGLVGVFRITLQDNLVDSNSPVYQQLVHLLNTRNPYFEQPETDGSGDATQEGGGDGDHMEADSAIEEETS</sequence>
<dbReference type="InterPro" id="IPR053040">
    <property type="entry name" value="LRR-containing_protein_71"/>
</dbReference>
<feature type="region of interest" description="Disordered" evidence="1">
    <location>
        <begin position="48"/>
        <end position="92"/>
    </location>
</feature>
<dbReference type="AlphaFoldDB" id="A0AAD5X6R4"/>
<comment type="caution">
    <text evidence="2">The sequence shown here is derived from an EMBL/GenBank/DDBJ whole genome shotgun (WGS) entry which is preliminary data.</text>
</comment>
<feature type="compositionally biased region" description="Low complexity" evidence="1">
    <location>
        <begin position="420"/>
        <end position="433"/>
    </location>
</feature>
<feature type="region of interest" description="Disordered" evidence="1">
    <location>
        <begin position="565"/>
        <end position="599"/>
    </location>
</feature>
<evidence type="ECO:0000256" key="1">
    <source>
        <dbReference type="SAM" id="MobiDB-lite"/>
    </source>
</evidence>
<dbReference type="PANTHER" id="PTHR46984:SF1">
    <property type="entry name" value="LEUCINE-RICH REPEAT-CONTAINING PROTEIN 71"/>
    <property type="match status" value="1"/>
</dbReference>
<organism evidence="2 3">
    <name type="scientific">Rhizophlyctis rosea</name>
    <dbReference type="NCBI Taxonomy" id="64517"/>
    <lineage>
        <taxon>Eukaryota</taxon>
        <taxon>Fungi</taxon>
        <taxon>Fungi incertae sedis</taxon>
        <taxon>Chytridiomycota</taxon>
        <taxon>Chytridiomycota incertae sedis</taxon>
        <taxon>Chytridiomycetes</taxon>
        <taxon>Rhizophlyctidales</taxon>
        <taxon>Rhizophlyctidaceae</taxon>
        <taxon>Rhizophlyctis</taxon>
    </lineage>
</organism>
<feature type="region of interest" description="Disordered" evidence="1">
    <location>
        <begin position="322"/>
        <end position="461"/>
    </location>
</feature>
<name>A0AAD5X6R4_9FUNG</name>
<keyword evidence="3" id="KW-1185">Reference proteome</keyword>
<evidence type="ECO:0000313" key="2">
    <source>
        <dbReference type="EMBL" id="KAJ3054456.1"/>
    </source>
</evidence>
<dbReference type="Proteomes" id="UP001212841">
    <property type="component" value="Unassembled WGS sequence"/>
</dbReference>
<proteinExistence type="predicted"/>
<dbReference type="PANTHER" id="PTHR46984">
    <property type="entry name" value="LEUCINE-RICH REPEAT-CONTAINING PROTEIN 71"/>
    <property type="match status" value="1"/>
</dbReference>
<dbReference type="SUPFAM" id="SSF52047">
    <property type="entry name" value="RNI-like"/>
    <property type="match status" value="1"/>
</dbReference>
<gene>
    <name evidence="2" type="primary">LRRC71</name>
    <name evidence="2" type="ORF">HK097_001798</name>
</gene>
<dbReference type="InterPro" id="IPR032675">
    <property type="entry name" value="LRR_dom_sf"/>
</dbReference>
<dbReference type="InterPro" id="IPR001611">
    <property type="entry name" value="Leu-rich_rpt"/>
</dbReference>
<reference evidence="2" key="1">
    <citation type="submission" date="2020-05" db="EMBL/GenBank/DDBJ databases">
        <title>Phylogenomic resolution of chytrid fungi.</title>
        <authorList>
            <person name="Stajich J.E."/>
            <person name="Amses K."/>
            <person name="Simmons R."/>
            <person name="Seto K."/>
            <person name="Myers J."/>
            <person name="Bonds A."/>
            <person name="Quandt C.A."/>
            <person name="Barry K."/>
            <person name="Liu P."/>
            <person name="Grigoriev I."/>
            <person name="Longcore J.E."/>
            <person name="James T.Y."/>
        </authorList>
    </citation>
    <scope>NUCLEOTIDE SEQUENCE</scope>
    <source>
        <strain evidence="2">JEL0318</strain>
    </source>
</reference>
<feature type="compositionally biased region" description="Low complexity" evidence="1">
    <location>
        <begin position="369"/>
        <end position="385"/>
    </location>
</feature>
<protein>
    <submittedName>
        <fullName evidence="2">Leucine-rich repeat-containing protein 71</fullName>
    </submittedName>
</protein>